<accession>A3U035</accession>
<reference evidence="4 5" key="1">
    <citation type="journal article" date="2010" name="J. Bacteriol.">
        <title>Genome sequences of Oceanicola granulosus HTCC2516(T) and Oceanicola batsensis HTCC2597(TDelta).</title>
        <authorList>
            <person name="Thrash J.C."/>
            <person name="Cho J.C."/>
            <person name="Vergin K.L."/>
            <person name="Giovannoni S.J."/>
        </authorList>
    </citation>
    <scope>NUCLEOTIDE SEQUENCE [LARGE SCALE GENOMIC DNA]</scope>
    <source>
        <strain evidence="5">ATCC BAA-863 / DSM 15984 / KCTC 12145 / HTCC2597</strain>
    </source>
</reference>
<dbReference type="InterPro" id="IPR003346">
    <property type="entry name" value="Transposase_20"/>
</dbReference>
<dbReference type="Pfam" id="PF01548">
    <property type="entry name" value="DEDD_Tnp_IS110"/>
    <property type="match status" value="1"/>
</dbReference>
<evidence type="ECO:0000313" key="4">
    <source>
        <dbReference type="EMBL" id="EAQ02666.1"/>
    </source>
</evidence>
<sequence length="338" mass="37036">MRDRQGAGQESPMSRIQEKKTITTATSPFIVIGVDVSKDQLDVYVSPAGNHHSFKNDAGGAVELVNVCRDHDADLVVLEATGRYHRMAHETLHGAGVKTAVANPARSRNFARSIGRLAKTDRIDAQVLAEYGERLRPPASTPPSKLQAKIAEITVARRQIVDEMKILKHQQTQTLDDLVIAQIAARISLCQGHCKDLEQLLAELIQEDDGIRRKHEILTSIPGIGLTTAATLISELNELGGANAKQIASLSGVAPMNRDSGSFRGKRKIGGGRKPVRDVMYMAAVVAIRWNKDMAAFYQRLKKAGKPFKVAITAVMRKLLILANTLLSENRLWSETQP</sequence>
<keyword evidence="5" id="KW-1185">Reference proteome</keyword>
<name>A3U035_PSEBH</name>
<dbReference type="GO" id="GO:0003677">
    <property type="term" value="F:DNA binding"/>
    <property type="evidence" value="ECO:0007669"/>
    <property type="project" value="InterPro"/>
</dbReference>
<comment type="caution">
    <text evidence="4">The sequence shown here is derived from an EMBL/GenBank/DDBJ whole genome shotgun (WGS) entry which is preliminary data.</text>
</comment>
<dbReference type="EMBL" id="AAMO01000007">
    <property type="protein sequence ID" value="EAQ02666.1"/>
    <property type="molecule type" value="Genomic_DNA"/>
</dbReference>
<dbReference type="GO" id="GO:0004803">
    <property type="term" value="F:transposase activity"/>
    <property type="evidence" value="ECO:0007669"/>
    <property type="project" value="InterPro"/>
</dbReference>
<organism evidence="4 5">
    <name type="scientific">Pseudooceanicola batsensis (strain ATCC BAA-863 / DSM 15984 / KCTC 12145 / HTCC2597)</name>
    <name type="common">Oceanicola batsensis</name>
    <dbReference type="NCBI Taxonomy" id="252305"/>
    <lineage>
        <taxon>Bacteria</taxon>
        <taxon>Pseudomonadati</taxon>
        <taxon>Pseudomonadota</taxon>
        <taxon>Alphaproteobacteria</taxon>
        <taxon>Rhodobacterales</taxon>
        <taxon>Paracoccaceae</taxon>
        <taxon>Pseudooceanicola</taxon>
    </lineage>
</organism>
<evidence type="ECO:0000256" key="1">
    <source>
        <dbReference type="SAM" id="MobiDB-lite"/>
    </source>
</evidence>
<gene>
    <name evidence="4" type="ORF">OB2597_18157</name>
</gene>
<dbReference type="HOGENOM" id="CLU_036902_5_1_5"/>
<feature type="domain" description="Transposase IS116/IS110/IS902 C-terminal" evidence="3">
    <location>
        <begin position="216"/>
        <end position="299"/>
    </location>
</feature>
<dbReference type="Pfam" id="PF02371">
    <property type="entry name" value="Transposase_20"/>
    <property type="match status" value="1"/>
</dbReference>
<dbReference type="NCBIfam" id="NF033542">
    <property type="entry name" value="transpos_IS110"/>
    <property type="match status" value="1"/>
</dbReference>
<evidence type="ECO:0000313" key="5">
    <source>
        <dbReference type="Proteomes" id="UP000004318"/>
    </source>
</evidence>
<dbReference type="InterPro" id="IPR047650">
    <property type="entry name" value="Transpos_IS110"/>
</dbReference>
<evidence type="ECO:0000259" key="3">
    <source>
        <dbReference type="Pfam" id="PF02371"/>
    </source>
</evidence>
<feature type="region of interest" description="Disordered" evidence="1">
    <location>
        <begin position="1"/>
        <end position="20"/>
    </location>
</feature>
<dbReference type="STRING" id="252305.OB2597_18157"/>
<dbReference type="PANTHER" id="PTHR33055">
    <property type="entry name" value="TRANSPOSASE FOR INSERTION SEQUENCE ELEMENT IS1111A"/>
    <property type="match status" value="1"/>
</dbReference>
<protein>
    <submittedName>
        <fullName evidence="4">Transposase</fullName>
    </submittedName>
</protein>
<dbReference type="AlphaFoldDB" id="A3U035"/>
<evidence type="ECO:0000259" key="2">
    <source>
        <dbReference type="Pfam" id="PF01548"/>
    </source>
</evidence>
<proteinExistence type="predicted"/>
<dbReference type="GO" id="GO:0006313">
    <property type="term" value="P:DNA transposition"/>
    <property type="evidence" value="ECO:0007669"/>
    <property type="project" value="InterPro"/>
</dbReference>
<dbReference type="PANTHER" id="PTHR33055:SF13">
    <property type="entry name" value="TRANSPOSASE"/>
    <property type="match status" value="1"/>
</dbReference>
<dbReference type="Proteomes" id="UP000004318">
    <property type="component" value="Unassembled WGS sequence"/>
</dbReference>
<feature type="domain" description="Transposase IS110-like N-terminal" evidence="2">
    <location>
        <begin position="32"/>
        <end position="178"/>
    </location>
</feature>
<dbReference type="InterPro" id="IPR002525">
    <property type="entry name" value="Transp_IS110-like_N"/>
</dbReference>